<dbReference type="PANTHER" id="PTHR47691">
    <property type="entry name" value="REGULATOR-RELATED"/>
    <property type="match status" value="1"/>
</dbReference>
<protein>
    <recommendedName>
        <fullName evidence="1">ORC1/DEAH AAA+ ATPase domain-containing protein</fullName>
    </recommendedName>
</protein>
<dbReference type="Proteomes" id="UP000291144">
    <property type="component" value="Unassembled WGS sequence"/>
</dbReference>
<sequence>MGTLPAELTSFVGRRQELRDIRALLATGRLVTLTGPGGVGKTRLGLRTAAQLRRTFPDGVWLTELAAVRDPAELPRTIGSTLGLRDADDDPIARLTEFIEDRSLLLVLDNCEHLHDSCADLVRRLLKAAPGLRVLATSRHVLGVDGEHVYAVRPLPAAVVSGLSGAVEQDAVKLFADRAAAVSAGFRVTEGNWAQIVEIARRLDGIPLAVELAAAWMRVLSVDDLLDRMDTLAPGRQQILDWSYGLCSDAERTLWARLSVFIGGFDLAGAEAVGAADLSVLSGLVDKSIVQSDGGLGTGRFQLLETIREYGLEKLRSEEDVVRARHRDHYLRLAERYGRDWSRGDAQAEAHARTRPEHANLRSALEFSLTTPGQEAVGLRLAVALHYHWLFCGHSAEGRRWLELALERNPAPSRDRAQALWIAAFALSLMGYPSTIYSYGHEAEAWARENGDDEVLAYALLVIGGYWFLSGEVEKAEPLFQQAIGQLEARGEPSSLLLQLHASAAQVQTWEGHPERGLALARLGLEQCDASGEQFARSNLLFARSLAQWRLGAYREAAEGLTEAIRLAQTFNDVLGAVTWLELLCWTTAAMGSTHALPSCWVSRTSSGRWVAGVQCSAGCT</sequence>
<dbReference type="Gene3D" id="1.25.40.10">
    <property type="entry name" value="Tetratricopeptide repeat domain"/>
    <property type="match status" value="1"/>
</dbReference>
<dbReference type="Pfam" id="PF13401">
    <property type="entry name" value="AAA_22"/>
    <property type="match status" value="1"/>
</dbReference>
<comment type="caution">
    <text evidence="2">The sequence shown here is derived from an EMBL/GenBank/DDBJ whole genome shotgun (WGS) entry which is preliminary data.</text>
</comment>
<dbReference type="GO" id="GO:0016887">
    <property type="term" value="F:ATP hydrolysis activity"/>
    <property type="evidence" value="ECO:0007669"/>
    <property type="project" value="InterPro"/>
</dbReference>
<name>A0A4R0L236_9ACTN</name>
<dbReference type="InterPro" id="IPR049945">
    <property type="entry name" value="AAA_22"/>
</dbReference>
<dbReference type="OrthoDB" id="3755432at2"/>
<reference evidence="2 3" key="1">
    <citation type="submission" date="2019-02" db="EMBL/GenBank/DDBJ databases">
        <title>Kribbella capetownensis sp. nov. and Kribbella speibonae sp. nov., isolated from soil.</title>
        <authorList>
            <person name="Curtis S.M."/>
            <person name="Norton I."/>
            <person name="Everest G.J."/>
            <person name="Meyers P.R."/>
        </authorList>
    </citation>
    <scope>NUCLEOTIDE SEQUENCE [LARGE SCALE GENOMIC DNA]</scope>
    <source>
        <strain evidence="2 3">NRRL B-24813</strain>
    </source>
</reference>
<dbReference type="PRINTS" id="PR00364">
    <property type="entry name" value="DISEASERSIST"/>
</dbReference>
<dbReference type="PANTHER" id="PTHR47691:SF3">
    <property type="entry name" value="HTH-TYPE TRANSCRIPTIONAL REGULATOR RV0890C-RELATED"/>
    <property type="match status" value="1"/>
</dbReference>
<organism evidence="2 3">
    <name type="scientific">Kribbella pittospori</name>
    <dbReference type="NCBI Taxonomy" id="722689"/>
    <lineage>
        <taxon>Bacteria</taxon>
        <taxon>Bacillati</taxon>
        <taxon>Actinomycetota</taxon>
        <taxon>Actinomycetes</taxon>
        <taxon>Propionibacteriales</taxon>
        <taxon>Kribbellaceae</taxon>
        <taxon>Kribbella</taxon>
    </lineage>
</organism>
<dbReference type="AlphaFoldDB" id="A0A4R0L236"/>
<dbReference type="SUPFAM" id="SSF48452">
    <property type="entry name" value="TPR-like"/>
    <property type="match status" value="1"/>
</dbReference>
<evidence type="ECO:0000259" key="1">
    <source>
        <dbReference type="Pfam" id="PF13401"/>
    </source>
</evidence>
<dbReference type="Gene3D" id="3.40.50.300">
    <property type="entry name" value="P-loop containing nucleotide triphosphate hydrolases"/>
    <property type="match status" value="1"/>
</dbReference>
<keyword evidence="3" id="KW-1185">Reference proteome</keyword>
<evidence type="ECO:0000313" key="2">
    <source>
        <dbReference type="EMBL" id="TCC66194.1"/>
    </source>
</evidence>
<proteinExistence type="predicted"/>
<dbReference type="SUPFAM" id="SSF52540">
    <property type="entry name" value="P-loop containing nucleoside triphosphate hydrolases"/>
    <property type="match status" value="1"/>
</dbReference>
<accession>A0A4R0L236</accession>
<dbReference type="RefSeq" id="WP_131351663.1">
    <property type="nucleotide sequence ID" value="NZ_SJKB01000001.1"/>
</dbReference>
<gene>
    <name evidence="2" type="ORF">E0H73_04625</name>
</gene>
<evidence type="ECO:0000313" key="3">
    <source>
        <dbReference type="Proteomes" id="UP000291144"/>
    </source>
</evidence>
<dbReference type="InterPro" id="IPR027417">
    <property type="entry name" value="P-loop_NTPase"/>
</dbReference>
<dbReference type="InterPro" id="IPR011990">
    <property type="entry name" value="TPR-like_helical_dom_sf"/>
</dbReference>
<feature type="domain" description="ORC1/DEAH AAA+ ATPase" evidence="1">
    <location>
        <begin position="27"/>
        <end position="127"/>
    </location>
</feature>
<dbReference type="EMBL" id="SJKB01000001">
    <property type="protein sequence ID" value="TCC66194.1"/>
    <property type="molecule type" value="Genomic_DNA"/>
</dbReference>